<protein>
    <submittedName>
        <fullName evidence="1">Uncharacterized protein</fullName>
    </submittedName>
</protein>
<proteinExistence type="predicted"/>
<organism evidence="1 2">
    <name type="scientific">Microbacterium natoriense</name>
    <dbReference type="NCBI Taxonomy" id="284570"/>
    <lineage>
        <taxon>Bacteria</taxon>
        <taxon>Bacillati</taxon>
        <taxon>Actinomycetota</taxon>
        <taxon>Actinomycetes</taxon>
        <taxon>Micrococcales</taxon>
        <taxon>Microbacteriaceae</taxon>
        <taxon>Microbacterium</taxon>
    </lineage>
</organism>
<keyword evidence="2" id="KW-1185">Reference proteome</keyword>
<evidence type="ECO:0000313" key="2">
    <source>
        <dbReference type="Proteomes" id="UP001244427"/>
    </source>
</evidence>
<dbReference type="EMBL" id="JAUSXV010000001">
    <property type="protein sequence ID" value="MDQ0647240.1"/>
    <property type="molecule type" value="Genomic_DNA"/>
</dbReference>
<name>A0AAW8EWP4_9MICO</name>
<accession>A0AAW8EWP4</accession>
<sequence>MNVWERLRKPARPLRNERRAFDLHADLPTLRVVIDPLLALTPEVDGYFDLLRRADASILILRRREQNQVLASGDYAVVTPAETPADSGWGGVIEKHENGVVHRAIPFAQKNTESAFNWAKHYGLDPVAARARELDAQAAISLEADLYVTDNEFALHRKTMRSACTVSDALAVIGLHQRLRSRVLVGPEDAQFITSWMAERIQVTAMLPRVDAQFNDVMETRAGDGALSMLRAMLIRLERALAARDRLLVTSLHPNGLIGFEAPDELVERAVVALQGVLDAAARALNAQLTSPVPASEASFSRKSFRAQLPPATRKLVEDSDNRATREIISVLRNTIHNQPFGIAAHEKGGEVERLATVEGEPGEKFRALAAQLKATDRWTLFETKSAVPDLGFGVVLRPIPLIDELIVRCAALSDSLIASAPWATTPFPDAERTGWGSGPAFIRSVQRGYGLDDAVVFAR</sequence>
<evidence type="ECO:0000313" key="1">
    <source>
        <dbReference type="EMBL" id="MDQ0647240.1"/>
    </source>
</evidence>
<reference evidence="1 2" key="1">
    <citation type="submission" date="2023-07" db="EMBL/GenBank/DDBJ databases">
        <title>Comparative genomics of wheat-associated soil bacteria to identify genetic determinants of phenazine resistance.</title>
        <authorList>
            <person name="Mouncey N."/>
        </authorList>
    </citation>
    <scope>NUCLEOTIDE SEQUENCE [LARGE SCALE GENOMIC DNA]</scope>
    <source>
        <strain evidence="1 2">W4I9-1</strain>
    </source>
</reference>
<comment type="caution">
    <text evidence="1">The sequence shown here is derived from an EMBL/GenBank/DDBJ whole genome shotgun (WGS) entry which is preliminary data.</text>
</comment>
<gene>
    <name evidence="1" type="ORF">QFZ53_001436</name>
</gene>
<dbReference type="AlphaFoldDB" id="A0AAW8EWP4"/>
<dbReference type="Proteomes" id="UP001244427">
    <property type="component" value="Unassembled WGS sequence"/>
</dbReference>
<dbReference type="RefSeq" id="WP_307295007.1">
    <property type="nucleotide sequence ID" value="NZ_JAUSXV010000001.1"/>
</dbReference>